<name>A0A101GMX3_9EURY</name>
<gene>
    <name evidence="1" type="ORF">XD82_1144</name>
    <name evidence="2" type="ORF">XE10_1444</name>
</gene>
<evidence type="ECO:0000313" key="1">
    <source>
        <dbReference type="EMBL" id="KUK61373.1"/>
    </source>
</evidence>
<organism evidence="1 3">
    <name type="scientific">Methanoculleus marisnigri</name>
    <dbReference type="NCBI Taxonomy" id="2198"/>
    <lineage>
        <taxon>Archaea</taxon>
        <taxon>Methanobacteriati</taxon>
        <taxon>Methanobacteriota</taxon>
        <taxon>Stenosarchaea group</taxon>
        <taxon>Methanomicrobia</taxon>
        <taxon>Methanomicrobiales</taxon>
        <taxon>Methanomicrobiaceae</taxon>
        <taxon>Methanoculleus</taxon>
    </lineage>
</organism>
<dbReference type="EMBL" id="LGHE01000176">
    <property type="protein sequence ID" value="KUL00372.1"/>
    <property type="molecule type" value="Genomic_DNA"/>
</dbReference>
<protein>
    <submittedName>
        <fullName evidence="1">Uncharacterized protein</fullName>
    </submittedName>
</protein>
<sequence length="69" mass="7855">MGVQYICDAEGRKTGVIVPIDLWDSLNAEKPAGERVGVPDPGKYRGIYRNLNVDLKAEIRNLRDEWNRI</sequence>
<dbReference type="EMBL" id="LGGD01000138">
    <property type="protein sequence ID" value="KUK61373.1"/>
    <property type="molecule type" value="Genomic_DNA"/>
</dbReference>
<proteinExistence type="predicted"/>
<reference evidence="1" key="1">
    <citation type="journal article" date="2015" name="MBio">
        <title>Genome-resolved metagenomic analysis reveals roles for candidate phyla and other microbial community members in biogeochemical transformations in oil reservoirs.</title>
        <authorList>
            <person name="Hu P."/>
            <person name="Tom L."/>
            <person name="Singh A."/>
            <person name="Thomas B.C."/>
            <person name="Baker B.J."/>
            <person name="Piceno Y.M."/>
            <person name="Andersen G.L."/>
            <person name="Banfield J.F."/>
        </authorList>
    </citation>
    <scope>NUCLEOTIDE SEQUENCE [LARGE SCALE GENOMIC DNA]</scope>
    <source>
        <strain evidence="1">62_101</strain>
        <strain evidence="2">63_41</strain>
    </source>
</reference>
<evidence type="ECO:0000313" key="4">
    <source>
        <dbReference type="Proteomes" id="UP000054598"/>
    </source>
</evidence>
<dbReference type="Proteomes" id="UP000054323">
    <property type="component" value="Unassembled WGS sequence"/>
</dbReference>
<dbReference type="AlphaFoldDB" id="A0A101GMX3"/>
<accession>A0A101GMX3</accession>
<evidence type="ECO:0000313" key="3">
    <source>
        <dbReference type="Proteomes" id="UP000054323"/>
    </source>
</evidence>
<reference evidence="3 4" key="2">
    <citation type="journal article" date="2015" name="MBio">
        <title>Genome-Resolved Metagenomic Analysis Reveals Roles for Candidate Phyla and Other Microbial Community Members in Biogeochemical Transformations in Oil Reservoirs.</title>
        <authorList>
            <person name="Hu P."/>
            <person name="Tom L."/>
            <person name="Singh A."/>
            <person name="Thomas B.C."/>
            <person name="Baker B.J."/>
            <person name="Piceno Y.M."/>
            <person name="Andersen G.L."/>
            <person name="Banfield J.F."/>
        </authorList>
    </citation>
    <scope>NUCLEOTIDE SEQUENCE [LARGE SCALE GENOMIC DNA]</scope>
</reference>
<comment type="caution">
    <text evidence="1">The sequence shown here is derived from an EMBL/GenBank/DDBJ whole genome shotgun (WGS) entry which is preliminary data.</text>
</comment>
<dbReference type="PATRIC" id="fig|2198.3.peg.1374"/>
<evidence type="ECO:0000313" key="2">
    <source>
        <dbReference type="EMBL" id="KUL00372.1"/>
    </source>
</evidence>
<dbReference type="Proteomes" id="UP000054598">
    <property type="component" value="Unassembled WGS sequence"/>
</dbReference>